<protein>
    <submittedName>
        <fullName evidence="1">Uncharacterized protein</fullName>
    </submittedName>
</protein>
<organism evidence="1 2">
    <name type="scientific">Rhodocyclus tenuis</name>
    <name type="common">Rhodospirillum tenue</name>
    <dbReference type="NCBI Taxonomy" id="1066"/>
    <lineage>
        <taxon>Bacteria</taxon>
        <taxon>Pseudomonadati</taxon>
        <taxon>Pseudomonadota</taxon>
        <taxon>Betaproteobacteria</taxon>
        <taxon>Rhodocyclales</taxon>
        <taxon>Rhodocyclaceae</taxon>
        <taxon>Rhodocyclus</taxon>
    </lineage>
</organism>
<reference evidence="1 2" key="1">
    <citation type="submission" date="2020-08" db="EMBL/GenBank/DDBJ databases">
        <title>Genome sequencing of Purple Non-Sulfur Bacteria from various extreme environments.</title>
        <authorList>
            <person name="Mayer M."/>
        </authorList>
    </citation>
    <scope>NUCLEOTIDE SEQUENCE [LARGE SCALE GENOMIC DNA]</scope>
    <source>
        <strain evidence="1 2">2761</strain>
    </source>
</reference>
<comment type="caution">
    <text evidence="1">The sequence shown here is derived from an EMBL/GenBank/DDBJ whole genome shotgun (WGS) entry which is preliminary data.</text>
</comment>
<dbReference type="RefSeq" id="WP_153117402.1">
    <property type="nucleotide sequence ID" value="NZ_JACIGE010000010.1"/>
</dbReference>
<proteinExistence type="predicted"/>
<name>A0A840GIR3_RHOTE</name>
<accession>A0A840GIR3</accession>
<keyword evidence="2" id="KW-1185">Reference proteome</keyword>
<dbReference type="OrthoDB" id="7349818at2"/>
<dbReference type="Proteomes" id="UP000587070">
    <property type="component" value="Unassembled WGS sequence"/>
</dbReference>
<evidence type="ECO:0000313" key="1">
    <source>
        <dbReference type="EMBL" id="MBB4248352.1"/>
    </source>
</evidence>
<sequence length="69" mass="7534">MPLIPETITWHTGPDDLPDADETVLTANDDPGDVWPGYFDGEQWRNADGFPIDPPKAWSAMPSGPGARQ</sequence>
<gene>
    <name evidence="1" type="ORF">GGD90_002744</name>
</gene>
<dbReference type="AlphaFoldDB" id="A0A840GIR3"/>
<evidence type="ECO:0000313" key="2">
    <source>
        <dbReference type="Proteomes" id="UP000587070"/>
    </source>
</evidence>
<dbReference type="EMBL" id="JACIGE010000010">
    <property type="protein sequence ID" value="MBB4248352.1"/>
    <property type="molecule type" value="Genomic_DNA"/>
</dbReference>